<protein>
    <recommendedName>
        <fullName evidence="9">SKP1-like protein</fullName>
    </recommendedName>
</protein>
<dbReference type="EMBL" id="OY731401">
    <property type="protein sequence ID" value="CAJ1950797.1"/>
    <property type="molecule type" value="Genomic_DNA"/>
</dbReference>
<dbReference type="InterPro" id="IPR001232">
    <property type="entry name" value="SKP1-like"/>
</dbReference>
<keyword evidence="3" id="KW-0833">Ubl conjugation pathway</keyword>
<keyword evidence="8" id="KW-1185">Reference proteome</keyword>
<dbReference type="GO" id="GO:0006511">
    <property type="term" value="P:ubiquitin-dependent protein catabolic process"/>
    <property type="evidence" value="ECO:0007669"/>
    <property type="project" value="InterPro"/>
</dbReference>
<dbReference type="InterPro" id="IPR036296">
    <property type="entry name" value="SKP1-like_dim_sf"/>
</dbReference>
<dbReference type="Gramene" id="rna-AYBTSS11_LOCUS14441">
    <property type="protein sequence ID" value="CAJ1950797.1"/>
    <property type="gene ID" value="gene-AYBTSS11_LOCUS14441"/>
</dbReference>
<dbReference type="InterPro" id="IPR016897">
    <property type="entry name" value="SKP1"/>
</dbReference>
<dbReference type="Pfam" id="PF01466">
    <property type="entry name" value="Skp1"/>
    <property type="match status" value="1"/>
</dbReference>
<evidence type="ECO:0000259" key="5">
    <source>
        <dbReference type="Pfam" id="PF01466"/>
    </source>
</evidence>
<gene>
    <name evidence="7" type="ORF">AYBTSS11_LOCUS14441</name>
</gene>
<comment type="pathway">
    <text evidence="1">Protein modification; protein ubiquitination.</text>
</comment>
<dbReference type="Gene3D" id="3.30.710.10">
    <property type="entry name" value="Potassium Channel Kv1.1, Chain A"/>
    <property type="match status" value="1"/>
</dbReference>
<evidence type="ECO:0000259" key="6">
    <source>
        <dbReference type="Pfam" id="PF03931"/>
    </source>
</evidence>
<dbReference type="InterPro" id="IPR011333">
    <property type="entry name" value="SKP1/BTB/POZ_sf"/>
</dbReference>
<dbReference type="PANTHER" id="PTHR11165">
    <property type="entry name" value="SKP1"/>
    <property type="match status" value="1"/>
</dbReference>
<evidence type="ECO:0000256" key="2">
    <source>
        <dbReference type="ARBA" id="ARBA00009993"/>
    </source>
</evidence>
<organism evidence="7 8">
    <name type="scientific">Sphenostylis stenocarpa</name>
    <dbReference type="NCBI Taxonomy" id="92480"/>
    <lineage>
        <taxon>Eukaryota</taxon>
        <taxon>Viridiplantae</taxon>
        <taxon>Streptophyta</taxon>
        <taxon>Embryophyta</taxon>
        <taxon>Tracheophyta</taxon>
        <taxon>Spermatophyta</taxon>
        <taxon>Magnoliopsida</taxon>
        <taxon>eudicotyledons</taxon>
        <taxon>Gunneridae</taxon>
        <taxon>Pentapetalae</taxon>
        <taxon>rosids</taxon>
        <taxon>fabids</taxon>
        <taxon>Fabales</taxon>
        <taxon>Fabaceae</taxon>
        <taxon>Papilionoideae</taxon>
        <taxon>50 kb inversion clade</taxon>
        <taxon>NPAAA clade</taxon>
        <taxon>indigoferoid/millettioid clade</taxon>
        <taxon>Phaseoleae</taxon>
        <taxon>Sphenostylis</taxon>
    </lineage>
</organism>
<dbReference type="SUPFAM" id="SSF54695">
    <property type="entry name" value="POZ domain"/>
    <property type="match status" value="1"/>
</dbReference>
<accession>A0AA86SI24</accession>
<sequence>MTAMAEEAESSTTPKLKATNESMEKLPTEELEKLTIASEEEKIKLKCADGITMEVKSSIVKEMLTVQSFVDELGVDAVIPLHNVTSAEVECMVEYWSGRHPLGCNNKAVREFNENFVKKLSLNEMKELLLAANYLNMNSFFEVISKGIADAIKNQTVEFAREFFGIESDYTPEEEAAYREANSWAFENIDQDGRLGV</sequence>
<dbReference type="InterPro" id="IPR016072">
    <property type="entry name" value="Skp1_comp_dimer"/>
</dbReference>
<proteinExistence type="inferred from homology"/>
<dbReference type="GO" id="GO:0009867">
    <property type="term" value="P:jasmonic acid mediated signaling pathway"/>
    <property type="evidence" value="ECO:0007669"/>
    <property type="project" value="UniProtKB-ARBA"/>
</dbReference>
<evidence type="ECO:0000256" key="3">
    <source>
        <dbReference type="ARBA" id="ARBA00022786"/>
    </source>
</evidence>
<feature type="domain" description="SKP1 component POZ" evidence="6">
    <location>
        <begin position="42"/>
        <end position="96"/>
    </location>
</feature>
<evidence type="ECO:0000313" key="8">
    <source>
        <dbReference type="Proteomes" id="UP001189624"/>
    </source>
</evidence>
<comment type="similarity">
    <text evidence="2">Belongs to the SKP1 family.</text>
</comment>
<reference evidence="7" key="1">
    <citation type="submission" date="2023-10" db="EMBL/GenBank/DDBJ databases">
        <authorList>
            <person name="Domelevo Entfellner J.-B."/>
        </authorList>
    </citation>
    <scope>NUCLEOTIDE SEQUENCE</scope>
</reference>
<dbReference type="AlphaFoldDB" id="A0AA86SI24"/>
<name>A0AA86SI24_9FABA</name>
<dbReference type="SUPFAM" id="SSF81382">
    <property type="entry name" value="Skp1 dimerisation domain-like"/>
    <property type="match status" value="1"/>
</dbReference>
<feature type="region of interest" description="Disordered" evidence="4">
    <location>
        <begin position="1"/>
        <end position="24"/>
    </location>
</feature>
<evidence type="ECO:0000313" key="7">
    <source>
        <dbReference type="EMBL" id="CAJ1950797.1"/>
    </source>
</evidence>
<evidence type="ECO:0000256" key="4">
    <source>
        <dbReference type="SAM" id="MobiDB-lite"/>
    </source>
</evidence>
<feature type="domain" description="SKP1 component dimerisation" evidence="5">
    <location>
        <begin position="142"/>
        <end position="185"/>
    </location>
</feature>
<dbReference type="Proteomes" id="UP001189624">
    <property type="component" value="Chromosome 4"/>
</dbReference>
<evidence type="ECO:0008006" key="9">
    <source>
        <dbReference type="Google" id="ProtNLM"/>
    </source>
</evidence>
<dbReference type="Pfam" id="PF03931">
    <property type="entry name" value="Skp1_POZ"/>
    <property type="match status" value="1"/>
</dbReference>
<dbReference type="InterPro" id="IPR016073">
    <property type="entry name" value="Skp1_comp_POZ"/>
</dbReference>
<evidence type="ECO:0000256" key="1">
    <source>
        <dbReference type="ARBA" id="ARBA00004906"/>
    </source>
</evidence>
<dbReference type="SMART" id="SM00512">
    <property type="entry name" value="Skp1"/>
    <property type="match status" value="1"/>
</dbReference>